<dbReference type="InterPro" id="IPR022073">
    <property type="entry name" value="T4BSS_DotH_IcmK"/>
</dbReference>
<proteinExistence type="predicted"/>
<reference evidence="2 3" key="1">
    <citation type="submission" date="2022-10" db="EMBL/GenBank/DDBJ databases">
        <title>Defluviimonas sp. CAU 1641 isolated from mud.</title>
        <authorList>
            <person name="Kim W."/>
        </authorList>
    </citation>
    <scope>NUCLEOTIDE SEQUENCE [LARGE SCALE GENOMIC DNA]</scope>
    <source>
        <strain evidence="2 3">CAU 1641</strain>
    </source>
</reference>
<dbReference type="Pfam" id="PF12293">
    <property type="entry name" value="T4BSS_DotH_IcmK"/>
    <property type="match status" value="1"/>
</dbReference>
<sequence>MKKTILGSSTAILAVMASAGLSFAQQNPSAGSSPAAVVGGLADGPSGGFSGYVPSASTGMAVGGSGAAAPAATAGEGLPKITDGKHLSAEKVEGFNEAVEENFPMTPDMIRRYREIFDESQRALLEREEPDARVDAGFISLEPGETPPTLTVAPGIASVIGFYDVTGQPWPITQYVLGSGSDFQVIQLGEESNNVAVTPLARLGWTNLVIVLKGEPKPVVMRVGISEKTAHFRHDVQIMSAGPNASANTAAEDLAVREAGSATLLAVLSGVDLPAGSKPVQVQGVDARGWIIGENLYLRSKHPLLSPSWLSSMSGPDGIRVYEVSKSSVALFSVDGTIVRADVVLP</sequence>
<evidence type="ECO:0000313" key="2">
    <source>
        <dbReference type="EMBL" id="MCW3782613.1"/>
    </source>
</evidence>
<dbReference type="Proteomes" id="UP001207582">
    <property type="component" value="Unassembled WGS sequence"/>
</dbReference>
<accession>A0ABT3J4M0</accession>
<evidence type="ECO:0000313" key="3">
    <source>
        <dbReference type="Proteomes" id="UP001207582"/>
    </source>
</evidence>
<protein>
    <submittedName>
        <fullName evidence="2">DotH/IcmK family type IV secretion protein</fullName>
    </submittedName>
</protein>
<dbReference type="EMBL" id="JAPDOG010000011">
    <property type="protein sequence ID" value="MCW3782613.1"/>
    <property type="molecule type" value="Genomic_DNA"/>
</dbReference>
<organism evidence="2 3">
    <name type="scientific">Defluviimonas salinarum</name>
    <dbReference type="NCBI Taxonomy" id="2992147"/>
    <lineage>
        <taxon>Bacteria</taxon>
        <taxon>Pseudomonadati</taxon>
        <taxon>Pseudomonadota</taxon>
        <taxon>Alphaproteobacteria</taxon>
        <taxon>Rhodobacterales</taxon>
        <taxon>Paracoccaceae</taxon>
        <taxon>Albidovulum</taxon>
    </lineage>
</organism>
<evidence type="ECO:0000256" key="1">
    <source>
        <dbReference type="SAM" id="SignalP"/>
    </source>
</evidence>
<name>A0ABT3J4M0_9RHOB</name>
<keyword evidence="1" id="KW-0732">Signal</keyword>
<comment type="caution">
    <text evidence="2">The sequence shown here is derived from an EMBL/GenBank/DDBJ whole genome shotgun (WGS) entry which is preliminary data.</text>
</comment>
<feature type="chain" id="PRO_5046547146" evidence="1">
    <location>
        <begin position="25"/>
        <end position="346"/>
    </location>
</feature>
<keyword evidence="3" id="KW-1185">Reference proteome</keyword>
<dbReference type="RefSeq" id="WP_264772347.1">
    <property type="nucleotide sequence ID" value="NZ_JAPDOG010000011.1"/>
</dbReference>
<feature type="signal peptide" evidence="1">
    <location>
        <begin position="1"/>
        <end position="24"/>
    </location>
</feature>
<gene>
    <name evidence="2" type="ORF">OM960_13555</name>
</gene>